<dbReference type="Proteomes" id="UP000823749">
    <property type="component" value="Chromosome 9"/>
</dbReference>
<keyword evidence="3" id="KW-0963">Cytoplasm</keyword>
<dbReference type="EMBL" id="JACTNZ010000009">
    <property type="protein sequence ID" value="KAG5532208.1"/>
    <property type="molecule type" value="Genomic_DNA"/>
</dbReference>
<evidence type="ECO:0000256" key="1">
    <source>
        <dbReference type="ARBA" id="ARBA00004245"/>
    </source>
</evidence>
<feature type="compositionally biased region" description="Basic and acidic residues" evidence="6">
    <location>
        <begin position="421"/>
        <end position="437"/>
    </location>
</feature>
<dbReference type="Pfam" id="PF06886">
    <property type="entry name" value="TPX2"/>
    <property type="match status" value="1"/>
</dbReference>
<evidence type="ECO:0000256" key="6">
    <source>
        <dbReference type="SAM" id="MobiDB-lite"/>
    </source>
</evidence>
<feature type="compositionally biased region" description="Basic and acidic residues" evidence="6">
    <location>
        <begin position="462"/>
        <end position="483"/>
    </location>
</feature>
<reference evidence="8" key="1">
    <citation type="submission" date="2020-08" db="EMBL/GenBank/DDBJ databases">
        <title>Plant Genome Project.</title>
        <authorList>
            <person name="Zhang R.-G."/>
        </authorList>
    </citation>
    <scope>NUCLEOTIDE SEQUENCE</scope>
    <source>
        <strain evidence="8">WSP0</strain>
        <tissue evidence="8">Leaf</tissue>
    </source>
</reference>
<keyword evidence="5" id="KW-0206">Cytoskeleton</keyword>
<feature type="domain" description="TPX2 C-terminal" evidence="7">
    <location>
        <begin position="310"/>
        <end position="347"/>
    </location>
</feature>
<dbReference type="PANTHER" id="PTHR47067">
    <property type="entry name" value="TPX2 (TARGETING PROTEIN FOR XKLP2) PROTEIN FAMILY-RELATED"/>
    <property type="match status" value="1"/>
</dbReference>
<feature type="region of interest" description="Disordered" evidence="6">
    <location>
        <begin position="337"/>
        <end position="357"/>
    </location>
</feature>
<feature type="region of interest" description="Disordered" evidence="6">
    <location>
        <begin position="215"/>
        <end position="246"/>
    </location>
</feature>
<dbReference type="InterPro" id="IPR027329">
    <property type="entry name" value="TPX2_C"/>
</dbReference>
<dbReference type="GO" id="GO:0005874">
    <property type="term" value="C:microtubule"/>
    <property type="evidence" value="ECO:0007669"/>
    <property type="project" value="UniProtKB-KW"/>
</dbReference>
<keyword evidence="9" id="KW-1185">Reference proteome</keyword>
<dbReference type="PANTHER" id="PTHR47067:SF6">
    <property type="entry name" value="PROTEIN WVD2-LIKE 7"/>
    <property type="match status" value="1"/>
</dbReference>
<evidence type="ECO:0000256" key="5">
    <source>
        <dbReference type="ARBA" id="ARBA00023212"/>
    </source>
</evidence>
<comment type="similarity">
    <text evidence="2">Belongs to the TPX2 family.</text>
</comment>
<evidence type="ECO:0000256" key="4">
    <source>
        <dbReference type="ARBA" id="ARBA00022701"/>
    </source>
</evidence>
<evidence type="ECO:0000313" key="8">
    <source>
        <dbReference type="EMBL" id="KAG5532208.1"/>
    </source>
</evidence>
<evidence type="ECO:0000256" key="2">
    <source>
        <dbReference type="ARBA" id="ARBA00005885"/>
    </source>
</evidence>
<organism evidence="8 9">
    <name type="scientific">Rhododendron griersonianum</name>
    <dbReference type="NCBI Taxonomy" id="479676"/>
    <lineage>
        <taxon>Eukaryota</taxon>
        <taxon>Viridiplantae</taxon>
        <taxon>Streptophyta</taxon>
        <taxon>Embryophyta</taxon>
        <taxon>Tracheophyta</taxon>
        <taxon>Spermatophyta</taxon>
        <taxon>Magnoliopsida</taxon>
        <taxon>eudicotyledons</taxon>
        <taxon>Gunneridae</taxon>
        <taxon>Pentapetalae</taxon>
        <taxon>asterids</taxon>
        <taxon>Ericales</taxon>
        <taxon>Ericaceae</taxon>
        <taxon>Ericoideae</taxon>
        <taxon>Rhodoreae</taxon>
        <taxon>Rhododendron</taxon>
    </lineage>
</organism>
<feature type="region of interest" description="Disordered" evidence="6">
    <location>
        <begin position="267"/>
        <end position="312"/>
    </location>
</feature>
<sequence>MVTSEADSLHSGSVSFGRFEAESLSWERRSSFSHNRYLEEVEKYSKPGSVTEKKAYFEAHFRRRALLSQSSSECQSGIDYQTSENGESENMVFREELEHNDEGNHHILFDKSSVGSDCGGEREVMEYGREDLGTSHIEPAVESNVNDGSGFVQSGCEHGNPEEVHQNETDRFPVIDAEQGREVREEFHDEAVNVDLSLSCKAINLLTDNHTATMHDSASLEHQRESSLEAGSQLGSKTVKAKSKSLGNVTRVQRNVSSELCKVDVKKPTRIERESSRTTKSEKQSPQTAAPTIRSVHRTSKPEASPSRLRFQEKEAEIKELRKSLNFRATPMPSFYHASVKRDSHKQKAVSSNTKSNRLSIKSAQGCLAAGKSPSFGKAGNHQSPFNIGNANTRDSPQVSAATNYSPASVSPETSATSRTQRQEETTSEVTSRKMLLDENDASSPKHRVRGSSNKVLTGQRFEGKHKEEARRSNAGMVRKDTKSIGIGSATGTSRLVVGVAS</sequence>
<proteinExistence type="inferred from homology"/>
<evidence type="ECO:0000256" key="3">
    <source>
        <dbReference type="ARBA" id="ARBA00022490"/>
    </source>
</evidence>
<name>A0AAV6IUG9_9ERIC</name>
<evidence type="ECO:0000259" key="7">
    <source>
        <dbReference type="Pfam" id="PF06886"/>
    </source>
</evidence>
<feature type="region of interest" description="Disordered" evidence="6">
    <location>
        <begin position="374"/>
        <end position="489"/>
    </location>
</feature>
<feature type="compositionally biased region" description="Basic and acidic residues" evidence="6">
    <location>
        <begin position="267"/>
        <end position="283"/>
    </location>
</feature>
<feature type="compositionally biased region" description="Polar residues" evidence="6">
    <location>
        <begin position="381"/>
        <end position="420"/>
    </location>
</feature>
<comment type="caution">
    <text evidence="8">The sequence shown here is derived from an EMBL/GenBank/DDBJ whole genome shotgun (WGS) entry which is preliminary data.</text>
</comment>
<feature type="compositionally biased region" description="Basic and acidic residues" evidence="6">
    <location>
        <begin position="218"/>
        <end position="227"/>
    </location>
</feature>
<keyword evidence="4" id="KW-0493">Microtubule</keyword>
<protein>
    <recommendedName>
        <fullName evidence="7">TPX2 C-terminal domain-containing protein</fullName>
    </recommendedName>
</protein>
<evidence type="ECO:0000313" key="9">
    <source>
        <dbReference type="Proteomes" id="UP000823749"/>
    </source>
</evidence>
<dbReference type="AlphaFoldDB" id="A0AAV6IUG9"/>
<gene>
    <name evidence="8" type="ORF">RHGRI_026735</name>
</gene>
<comment type="subcellular location">
    <subcellularLocation>
        <location evidence="1">Cytoplasm</location>
        <location evidence="1">Cytoskeleton</location>
    </subcellularLocation>
</comment>
<accession>A0AAV6IUG9</accession>
<dbReference type="InterPro" id="IPR044216">
    <property type="entry name" value="WDL7"/>
</dbReference>